<dbReference type="Proteomes" id="UP000058613">
    <property type="component" value="Chromosome"/>
</dbReference>
<evidence type="ECO:0000313" key="2">
    <source>
        <dbReference type="EMBL" id="ALL01296.1"/>
    </source>
</evidence>
<proteinExistence type="predicted"/>
<dbReference type="EMBL" id="CP013011">
    <property type="protein sequence ID" value="ALL01296.1"/>
    <property type="molecule type" value="Genomic_DNA"/>
</dbReference>
<name>A0A0P0N3W2_9CREN</name>
<sequence length="52" mass="5775">MPCKDIHTRNPGIASSIDTPPHDNRRSRAFSEQRHIPNELPRAGIIGVNCVV</sequence>
<reference evidence="2 3" key="1">
    <citation type="submission" date="2015-10" db="EMBL/GenBank/DDBJ databases">
        <title>Complete genome sequence of hyperthermophilic archaeon Pyrodictium delaneyi Su06.</title>
        <authorList>
            <person name="Jung J.-H."/>
            <person name="Lin J."/>
            <person name="Holden J.F."/>
            <person name="Park C.-S."/>
        </authorList>
    </citation>
    <scope>NUCLEOTIDE SEQUENCE [LARGE SCALE GENOMIC DNA]</scope>
    <source>
        <strain evidence="2 3">Su06</strain>
    </source>
</reference>
<feature type="compositionally biased region" description="Basic and acidic residues" evidence="1">
    <location>
        <begin position="20"/>
        <end position="36"/>
    </location>
</feature>
<feature type="region of interest" description="Disordered" evidence="1">
    <location>
        <begin position="1"/>
        <end position="36"/>
    </location>
</feature>
<organism evidence="2 3">
    <name type="scientific">Pyrodictium delaneyi</name>
    <dbReference type="NCBI Taxonomy" id="1273541"/>
    <lineage>
        <taxon>Archaea</taxon>
        <taxon>Thermoproteota</taxon>
        <taxon>Thermoprotei</taxon>
        <taxon>Desulfurococcales</taxon>
        <taxon>Pyrodictiaceae</taxon>
        <taxon>Pyrodictium</taxon>
    </lineage>
</organism>
<gene>
    <name evidence="2" type="ORF">Pyrde_1248</name>
</gene>
<protein>
    <submittedName>
        <fullName evidence="2">Uncharacterized protein</fullName>
    </submittedName>
</protein>
<evidence type="ECO:0000256" key="1">
    <source>
        <dbReference type="SAM" id="MobiDB-lite"/>
    </source>
</evidence>
<dbReference type="AlphaFoldDB" id="A0A0P0N3W2"/>
<dbReference type="KEGG" id="pdl:Pyrde_1248"/>
<dbReference type="STRING" id="1273541.Pyrde_1248"/>
<evidence type="ECO:0000313" key="3">
    <source>
        <dbReference type="Proteomes" id="UP000058613"/>
    </source>
</evidence>
<accession>A0A0P0N3W2</accession>